<dbReference type="InParanoid" id="E0VRS0"/>
<protein>
    <submittedName>
        <fullName evidence="1 2">Uncharacterized protein</fullName>
    </submittedName>
</protein>
<dbReference type="Proteomes" id="UP000009046">
    <property type="component" value="Unassembled WGS sequence"/>
</dbReference>
<sequence length="124" mass="14679">MSNFKNEPHVFYTISELSHVKDLNELQNLNIKTLAFVIDGRGHDLEFQNMTVGKSEKFLKLDLKCPYIIFGMLYTSYHRPHILVKTIKRFEESTENLIIYWNQCMAIRMRNPAFKNIKQLSKLP</sequence>
<dbReference type="CTD" id="8231074"/>
<evidence type="ECO:0000313" key="2">
    <source>
        <dbReference type="EnsemblMetazoa" id="PHUM402300-PA"/>
    </source>
</evidence>
<dbReference type="VEuPathDB" id="VectorBase:PHUM402300"/>
<dbReference type="KEGG" id="phu:Phum_PHUM402300"/>
<accession>E0VRS0</accession>
<evidence type="ECO:0000313" key="1">
    <source>
        <dbReference type="EMBL" id="EEB16076.1"/>
    </source>
</evidence>
<dbReference type="GeneID" id="8231074"/>
<dbReference type="AlphaFoldDB" id="E0VRS0"/>
<name>E0VRS0_PEDHC</name>
<gene>
    <name evidence="2" type="primary">8231074</name>
    <name evidence="1" type="ORF">Phum_PHUM402300</name>
</gene>
<dbReference type="EMBL" id="DS235494">
    <property type="protein sequence ID" value="EEB16076.1"/>
    <property type="molecule type" value="Genomic_DNA"/>
</dbReference>
<dbReference type="EMBL" id="AAZO01004734">
    <property type="status" value="NOT_ANNOTATED_CDS"/>
    <property type="molecule type" value="Genomic_DNA"/>
</dbReference>
<keyword evidence="3" id="KW-1185">Reference proteome</keyword>
<dbReference type="EnsemblMetazoa" id="PHUM402300-RA">
    <property type="protein sequence ID" value="PHUM402300-PA"/>
    <property type="gene ID" value="PHUM402300"/>
</dbReference>
<organism>
    <name type="scientific">Pediculus humanus subsp. corporis</name>
    <name type="common">Body louse</name>
    <dbReference type="NCBI Taxonomy" id="121224"/>
    <lineage>
        <taxon>Eukaryota</taxon>
        <taxon>Metazoa</taxon>
        <taxon>Ecdysozoa</taxon>
        <taxon>Arthropoda</taxon>
        <taxon>Hexapoda</taxon>
        <taxon>Insecta</taxon>
        <taxon>Pterygota</taxon>
        <taxon>Neoptera</taxon>
        <taxon>Paraneoptera</taxon>
        <taxon>Psocodea</taxon>
        <taxon>Troctomorpha</taxon>
        <taxon>Phthiraptera</taxon>
        <taxon>Anoplura</taxon>
        <taxon>Pediculidae</taxon>
        <taxon>Pediculus</taxon>
    </lineage>
</organism>
<reference evidence="1" key="2">
    <citation type="submission" date="2007-04" db="EMBL/GenBank/DDBJ databases">
        <title>The genome of the human body louse.</title>
        <authorList>
            <consortium name="The Human Body Louse Genome Consortium"/>
            <person name="Kirkness E."/>
            <person name="Walenz B."/>
            <person name="Hass B."/>
            <person name="Bruggner R."/>
            <person name="Strausberg R."/>
        </authorList>
    </citation>
    <scope>NUCLEOTIDE SEQUENCE</scope>
    <source>
        <strain evidence="1">USDA</strain>
    </source>
</reference>
<dbReference type="RefSeq" id="XP_002428814.1">
    <property type="nucleotide sequence ID" value="XM_002428769.1"/>
</dbReference>
<reference evidence="2" key="3">
    <citation type="submission" date="2020-05" db="UniProtKB">
        <authorList>
            <consortium name="EnsemblMetazoa"/>
        </authorList>
    </citation>
    <scope>IDENTIFICATION</scope>
    <source>
        <strain evidence="2">USDA</strain>
    </source>
</reference>
<proteinExistence type="predicted"/>
<dbReference type="HOGENOM" id="CLU_2006635_0_0_1"/>
<reference evidence="1" key="1">
    <citation type="submission" date="2007-04" db="EMBL/GenBank/DDBJ databases">
        <title>Annotation of Pediculus humanus corporis strain USDA.</title>
        <authorList>
            <person name="Kirkness E."/>
            <person name="Hannick L."/>
            <person name="Hass B."/>
            <person name="Bruggner R."/>
            <person name="Lawson D."/>
            <person name="Bidwell S."/>
            <person name="Joardar V."/>
            <person name="Caler E."/>
            <person name="Walenz B."/>
            <person name="Inman J."/>
            <person name="Schobel S."/>
            <person name="Galinsky K."/>
            <person name="Amedeo P."/>
            <person name="Strausberg R."/>
        </authorList>
    </citation>
    <scope>NUCLEOTIDE SEQUENCE</scope>
    <source>
        <strain evidence="1">USDA</strain>
    </source>
</reference>
<evidence type="ECO:0000313" key="3">
    <source>
        <dbReference type="Proteomes" id="UP000009046"/>
    </source>
</evidence>